<evidence type="ECO:0000256" key="1">
    <source>
        <dbReference type="ARBA" id="ARBA00004123"/>
    </source>
</evidence>
<feature type="region of interest" description="Disordered" evidence="8">
    <location>
        <begin position="56"/>
        <end position="81"/>
    </location>
</feature>
<sequence length="1151" mass="126494">LAAIHSFFNLHSAIHTITQNTSRPTNQSTEYQFLATIHLYGFAHLLASSWTTRPTSTHTTGAMSANAWPGADGASQQSGQLSQKDIVLDRQMIKHLLGRYGPDELSRLIQETTGPQSDGASIVSSAQSSILSDDPSSVWDTQSVRTFSSDASSITGSIISNVSRGTSKILGRRSQSSSATAAAQAQAAQQAAQTQQEESWSDVPTSSNTAPDAASSTTSASKQKGAFMCGFCKEEDITKTCTRKNDLKRHIEDFHNVNAQWFCRHRGCQMVFDWQGAYKTHLKQAHGGSRMSLDEAKVNLCPQVVFACGFDNCLQVFEAQGDSDASATFKEYVSHVVKHFDEGSNSGEWSYSARIRNLLRQSQVQAAWNESMWNEASRTTLQWSPQTSGILRKRLECRHIGDVKLLVQYALMLGSDSGAIKFREDFATPVADTCTLHMPGHKSRQQSVAPPEPADPFSFKISRGANPALAAYMASQRRVYVPRQQRVVRPPQLHHPHQQVPSSNAMANHSRLSQSSHSSHHDHQQAHHNGQNHSTLGHFFQTPMEASMYDPNSNAQAFGSSSGAMHHNGIIADDMQSLRSMAVGTPESSDVEMQDPGMMADFSSHMFPNQEPSAMSPEDVRVLRELAGRYGPGSLENTLRSLGGNHTPLQPPPQHHHQQQRHMNAPARNSTLSTSTFGSNHSAPSLTSSGPWSGSDASLCGSDAASLAGSLYGGQQPQNAWSDPHDVPFLLSPSVTPSLSSSEWQDRHINEYLTSPSRDKKVAAVKSPCRRKPIECPMCAVYDVYVGFGRKSDFKKHLQNFHNTDCVWVCPQGGCRMVFDFEKAYVTHFKIDHGDAPPPPDQVRVELCTQVVFACGFLGCKEVVEASDDGGAAAAVDSFFDHLAGHFDKRSAASSEWTFYHQMQNLLRQRALKDEWKHTLWDKAARNQLRWQPRSSGDLKKLLECRHLPDVPRILHAAWTLGQTSFSSPEQPAPEFPGEATRPLRHQCPLSITGHNELHRGSFGQRQPVFHTTLATVSHPPPRSVPDEPDSLAYPHPGTPLVLPERDAWSTDVVLGPREGELFEDPALYAGGGGSPNPVSPWADAHALGRLAQQAPSPVDDHEAFGAFLQVPHPSKRPRSWAMKSIENLRLKRLGRPSPAEDKAPVHPAWI</sequence>
<keyword evidence="2" id="KW-0479">Metal-binding</keyword>
<keyword evidence="5" id="KW-0805">Transcription regulation</keyword>
<dbReference type="Gene3D" id="3.30.160.60">
    <property type="entry name" value="Classic Zinc Finger"/>
    <property type="match status" value="1"/>
</dbReference>
<feature type="region of interest" description="Disordered" evidence="8">
    <location>
        <begin position="492"/>
        <end position="537"/>
    </location>
</feature>
<feature type="domain" description="C2H2-type" evidence="9">
    <location>
        <begin position="263"/>
        <end position="286"/>
    </location>
</feature>
<organism evidence="10 11">
    <name type="scientific">Colletotrichum tofieldiae</name>
    <dbReference type="NCBI Taxonomy" id="708197"/>
    <lineage>
        <taxon>Eukaryota</taxon>
        <taxon>Fungi</taxon>
        <taxon>Dikarya</taxon>
        <taxon>Ascomycota</taxon>
        <taxon>Pezizomycotina</taxon>
        <taxon>Sordariomycetes</taxon>
        <taxon>Hypocreomycetidae</taxon>
        <taxon>Glomerellales</taxon>
        <taxon>Glomerellaceae</taxon>
        <taxon>Colletotrichum</taxon>
        <taxon>Colletotrichum spaethianum species complex</taxon>
    </lineage>
</organism>
<dbReference type="Proteomes" id="UP000076552">
    <property type="component" value="Unassembled WGS sequence"/>
</dbReference>
<dbReference type="STRING" id="708197.A0A166QE69"/>
<keyword evidence="10" id="KW-0238">DNA-binding</keyword>
<feature type="region of interest" description="Disordered" evidence="8">
    <location>
        <begin position="631"/>
        <end position="695"/>
    </location>
</feature>
<dbReference type="GO" id="GO:0006357">
    <property type="term" value="P:regulation of transcription by RNA polymerase II"/>
    <property type="evidence" value="ECO:0007669"/>
    <property type="project" value="TreeGrafter"/>
</dbReference>
<feature type="region of interest" description="Disordered" evidence="8">
    <location>
        <begin position="438"/>
        <end position="457"/>
    </location>
</feature>
<dbReference type="EMBL" id="LFIV01000138">
    <property type="protein sequence ID" value="KZL67820.1"/>
    <property type="molecule type" value="Genomic_DNA"/>
</dbReference>
<dbReference type="InterPro" id="IPR013087">
    <property type="entry name" value="Znf_C2H2_type"/>
</dbReference>
<feature type="domain" description="C2H2-type" evidence="9">
    <location>
        <begin position="810"/>
        <end position="833"/>
    </location>
</feature>
<keyword evidence="10" id="KW-0371">Homeobox</keyword>
<keyword evidence="4" id="KW-0862">Zinc</keyword>
<keyword evidence="7" id="KW-0539">Nucleus</keyword>
<gene>
    <name evidence="10" type="ORF">CT0861_13105</name>
</gene>
<dbReference type="GO" id="GO:0008270">
    <property type="term" value="F:zinc ion binding"/>
    <property type="evidence" value="ECO:0007669"/>
    <property type="project" value="UniProtKB-KW"/>
</dbReference>
<evidence type="ECO:0000256" key="3">
    <source>
        <dbReference type="ARBA" id="ARBA00022771"/>
    </source>
</evidence>
<evidence type="ECO:0000313" key="10">
    <source>
        <dbReference type="EMBL" id="KZL67820.1"/>
    </source>
</evidence>
<dbReference type="PANTHER" id="PTHR46179:SF13">
    <property type="entry name" value="C2H2-TYPE DOMAIN-CONTAINING PROTEIN"/>
    <property type="match status" value="1"/>
</dbReference>
<dbReference type="PROSITE" id="PS00028">
    <property type="entry name" value="ZINC_FINGER_C2H2_1"/>
    <property type="match status" value="2"/>
</dbReference>
<evidence type="ECO:0000256" key="5">
    <source>
        <dbReference type="ARBA" id="ARBA00023015"/>
    </source>
</evidence>
<proteinExistence type="predicted"/>
<accession>A0A166QE69</accession>
<feature type="compositionally biased region" description="Low complexity" evidence="8">
    <location>
        <begin position="508"/>
        <end position="517"/>
    </location>
</feature>
<dbReference type="InterPro" id="IPR051061">
    <property type="entry name" value="Zinc_finger_trans_reg"/>
</dbReference>
<dbReference type="AlphaFoldDB" id="A0A166QE69"/>
<evidence type="ECO:0000256" key="6">
    <source>
        <dbReference type="ARBA" id="ARBA00023163"/>
    </source>
</evidence>
<reference evidence="10 11" key="1">
    <citation type="submission" date="2015-06" db="EMBL/GenBank/DDBJ databases">
        <title>Survival trade-offs in plant roots during colonization by closely related pathogenic and mutualistic fungi.</title>
        <authorList>
            <person name="Hacquard S."/>
            <person name="Kracher B."/>
            <person name="Hiruma K."/>
            <person name="Weinman A."/>
            <person name="Muench P."/>
            <person name="Garrido Oter R."/>
            <person name="Ver Loren van Themaat E."/>
            <person name="Dallerey J.-F."/>
            <person name="Damm U."/>
            <person name="Henrissat B."/>
            <person name="Lespinet O."/>
            <person name="Thon M."/>
            <person name="Kemen E."/>
            <person name="McHardy A.C."/>
            <person name="Schulze-Lefert P."/>
            <person name="O'Connell R.J."/>
        </authorList>
    </citation>
    <scope>NUCLEOTIDE SEQUENCE [LARGE SCALE GENOMIC DNA]</scope>
    <source>
        <strain evidence="10 11">0861</strain>
    </source>
</reference>
<dbReference type="GO" id="GO:0003677">
    <property type="term" value="F:DNA binding"/>
    <property type="evidence" value="ECO:0007669"/>
    <property type="project" value="UniProtKB-KW"/>
</dbReference>
<feature type="compositionally biased region" description="Low complexity" evidence="8">
    <location>
        <begin position="174"/>
        <end position="196"/>
    </location>
</feature>
<evidence type="ECO:0000313" key="11">
    <source>
        <dbReference type="Proteomes" id="UP000076552"/>
    </source>
</evidence>
<keyword evidence="3" id="KW-0863">Zinc-finger</keyword>
<comment type="subcellular location">
    <subcellularLocation>
        <location evidence="1">Nucleus</location>
    </subcellularLocation>
</comment>
<feature type="non-terminal residue" evidence="10">
    <location>
        <position position="1"/>
    </location>
</feature>
<protein>
    <submittedName>
        <fullName evidence="10">Homeobox and C2H2 transcription</fullName>
    </submittedName>
</protein>
<feature type="compositionally biased region" description="Low complexity" evidence="8">
    <location>
        <begin position="205"/>
        <end position="219"/>
    </location>
</feature>
<feature type="region of interest" description="Disordered" evidence="8">
    <location>
        <begin position="169"/>
        <end position="219"/>
    </location>
</feature>
<dbReference type="SMART" id="SM00355">
    <property type="entry name" value="ZnF_C2H2"/>
    <property type="match status" value="4"/>
</dbReference>
<feature type="compositionally biased region" description="Polar residues" evidence="8">
    <location>
        <begin position="667"/>
        <end position="695"/>
    </location>
</feature>
<feature type="region of interest" description="Disordered" evidence="8">
    <location>
        <begin position="113"/>
        <end position="138"/>
    </location>
</feature>
<dbReference type="GO" id="GO:0005634">
    <property type="term" value="C:nucleus"/>
    <property type="evidence" value="ECO:0007669"/>
    <property type="project" value="UniProtKB-SubCell"/>
</dbReference>
<evidence type="ECO:0000256" key="7">
    <source>
        <dbReference type="ARBA" id="ARBA00023242"/>
    </source>
</evidence>
<comment type="caution">
    <text evidence="10">The sequence shown here is derived from an EMBL/GenBank/DDBJ whole genome shotgun (WGS) entry which is preliminary data.</text>
</comment>
<feature type="compositionally biased region" description="Low complexity" evidence="8">
    <location>
        <begin position="117"/>
        <end position="138"/>
    </location>
</feature>
<dbReference type="PANTHER" id="PTHR46179">
    <property type="entry name" value="ZINC FINGER PROTEIN"/>
    <property type="match status" value="1"/>
</dbReference>
<keyword evidence="11" id="KW-1185">Reference proteome</keyword>
<name>A0A166QE69_9PEZI</name>
<evidence type="ECO:0000256" key="8">
    <source>
        <dbReference type="SAM" id="MobiDB-lite"/>
    </source>
</evidence>
<evidence type="ECO:0000259" key="9">
    <source>
        <dbReference type="PROSITE" id="PS00028"/>
    </source>
</evidence>
<keyword evidence="6" id="KW-0804">Transcription</keyword>
<evidence type="ECO:0000256" key="4">
    <source>
        <dbReference type="ARBA" id="ARBA00022833"/>
    </source>
</evidence>
<evidence type="ECO:0000256" key="2">
    <source>
        <dbReference type="ARBA" id="ARBA00022723"/>
    </source>
</evidence>